<proteinExistence type="inferred from homology"/>
<feature type="transmembrane region" description="Helical" evidence="7">
    <location>
        <begin position="32"/>
        <end position="49"/>
    </location>
</feature>
<feature type="transmembrane region" description="Helical" evidence="7">
    <location>
        <begin position="118"/>
        <end position="136"/>
    </location>
</feature>
<accession>A0ABT9XI03</accession>
<keyword evidence="4 7" id="KW-1133">Transmembrane helix</keyword>
<dbReference type="EMBL" id="JAUSTP010000007">
    <property type="protein sequence ID" value="MDQ0189408.1"/>
    <property type="molecule type" value="Genomic_DNA"/>
</dbReference>
<feature type="transmembrane region" description="Helical" evidence="7">
    <location>
        <begin position="142"/>
        <end position="160"/>
    </location>
</feature>
<sequence length="516" mass="54671">MGMMFWLVLAPLIAAALILVLPKMGGPFYKFIAFVGSVVPLVMSLAAWVQYSSSIGGFQFVSKLTWFTLPNLWQGKPLVIGLTFGVDGLSLPLLTLAAVVSTVAVIAGKGSIARAKEYYFWITMVSAGLFGVFAALDLFTFLAALELSLFSTFFLIYIFGEKGRQKAAFKFLIYRGFATVALLVAFIVLAYAAVGGFAPTSAIAQGSAGTGSLTLNIPALITTTGQASTAIFPSAVRHTIFIMLLLAVFIEEAFVPFHTWLPTTHEHADTSTNMLIGGILTKTGAYVLLRFGVGMLPGEVRHYGVLIAVLGVINILYGGFAAWAQKDWRRLIAFGSISHMGLVLLGIAALNTAGLQGAMFMLVSSGLLTALLFFLTGSIKDRTHTAEIGQLGGLSKRMPMLSGFLLVAALGSLGLPLTSGFISEIQAFIGGFGTYPGISFVGVVGVILSAVYLLYAMQKTTFGPTAERYAALADARPLEYVPIVILTGLVLLVGVYPDVIGHLFGLSAQALLRIGG</sequence>
<comment type="similarity">
    <text evidence="2">Belongs to the complex I subunit 4 family.</text>
</comment>
<keyword evidence="10" id="KW-1185">Reference proteome</keyword>
<dbReference type="NCBIfam" id="TIGR01972">
    <property type="entry name" value="NDH_I_M"/>
    <property type="match status" value="1"/>
</dbReference>
<feature type="transmembrane region" description="Helical" evidence="7">
    <location>
        <begin position="79"/>
        <end position="106"/>
    </location>
</feature>
<keyword evidence="5 7" id="KW-0472">Membrane</keyword>
<dbReference type="PRINTS" id="PR01437">
    <property type="entry name" value="NUOXDRDTASE4"/>
</dbReference>
<keyword evidence="3 6" id="KW-0812">Transmembrane</keyword>
<dbReference type="Proteomes" id="UP001232973">
    <property type="component" value="Unassembled WGS sequence"/>
</dbReference>
<evidence type="ECO:0000256" key="7">
    <source>
        <dbReference type="SAM" id="Phobius"/>
    </source>
</evidence>
<feature type="transmembrane region" description="Helical" evidence="7">
    <location>
        <begin position="303"/>
        <end position="324"/>
    </location>
</feature>
<dbReference type="RefSeq" id="WP_274457071.1">
    <property type="nucleotide sequence ID" value="NZ_CP067097.1"/>
</dbReference>
<feature type="domain" description="NADH:quinone oxidoreductase/Mrp antiporter transmembrane" evidence="8">
    <location>
        <begin position="135"/>
        <end position="444"/>
    </location>
</feature>
<feature type="transmembrane region" description="Helical" evidence="7">
    <location>
        <begin position="478"/>
        <end position="496"/>
    </location>
</feature>
<feature type="transmembrane region" description="Helical" evidence="7">
    <location>
        <begin position="172"/>
        <end position="194"/>
    </location>
</feature>
<protein>
    <submittedName>
        <fullName evidence="9">NADH-quinone oxidoreductase subunit M</fullName>
    </submittedName>
</protein>
<name>A0ABT9XI03_9BACL</name>
<feature type="transmembrane region" description="Helical" evidence="7">
    <location>
        <begin position="400"/>
        <end position="422"/>
    </location>
</feature>
<feature type="transmembrane region" description="Helical" evidence="7">
    <location>
        <begin position="331"/>
        <end position="351"/>
    </location>
</feature>
<evidence type="ECO:0000256" key="3">
    <source>
        <dbReference type="ARBA" id="ARBA00022692"/>
    </source>
</evidence>
<organism evidence="9 10">
    <name type="scientific">Alicyclobacillus cycloheptanicus</name>
    <dbReference type="NCBI Taxonomy" id="1457"/>
    <lineage>
        <taxon>Bacteria</taxon>
        <taxon>Bacillati</taxon>
        <taxon>Bacillota</taxon>
        <taxon>Bacilli</taxon>
        <taxon>Bacillales</taxon>
        <taxon>Alicyclobacillaceae</taxon>
        <taxon>Alicyclobacillus</taxon>
    </lineage>
</organism>
<dbReference type="InterPro" id="IPR003918">
    <property type="entry name" value="NADH_UbQ_OxRdtase"/>
</dbReference>
<evidence type="ECO:0000256" key="4">
    <source>
        <dbReference type="ARBA" id="ARBA00022989"/>
    </source>
</evidence>
<evidence type="ECO:0000256" key="2">
    <source>
        <dbReference type="ARBA" id="ARBA00009025"/>
    </source>
</evidence>
<feature type="transmembrane region" description="Helical" evidence="7">
    <location>
        <begin position="273"/>
        <end position="291"/>
    </location>
</feature>
<dbReference type="PANTHER" id="PTHR43507">
    <property type="entry name" value="NADH-UBIQUINONE OXIDOREDUCTASE CHAIN 4"/>
    <property type="match status" value="1"/>
</dbReference>
<dbReference type="PANTHER" id="PTHR43507:SF1">
    <property type="entry name" value="NADH-UBIQUINONE OXIDOREDUCTASE CHAIN 4"/>
    <property type="match status" value="1"/>
</dbReference>
<dbReference type="InterPro" id="IPR001750">
    <property type="entry name" value="ND/Mrp_TM"/>
</dbReference>
<evidence type="ECO:0000256" key="5">
    <source>
        <dbReference type="ARBA" id="ARBA00023136"/>
    </source>
</evidence>
<gene>
    <name evidence="9" type="ORF">J2S03_001240</name>
</gene>
<evidence type="ECO:0000313" key="10">
    <source>
        <dbReference type="Proteomes" id="UP001232973"/>
    </source>
</evidence>
<reference evidence="9 10" key="1">
    <citation type="submission" date="2023-07" db="EMBL/GenBank/DDBJ databases">
        <title>Genomic Encyclopedia of Type Strains, Phase IV (KMG-IV): sequencing the most valuable type-strain genomes for metagenomic binning, comparative biology and taxonomic classification.</title>
        <authorList>
            <person name="Goeker M."/>
        </authorList>
    </citation>
    <scope>NUCLEOTIDE SEQUENCE [LARGE SCALE GENOMIC DNA]</scope>
    <source>
        <strain evidence="9 10">DSM 4006</strain>
    </source>
</reference>
<comment type="caution">
    <text evidence="9">The sequence shown here is derived from an EMBL/GenBank/DDBJ whole genome shotgun (WGS) entry which is preliminary data.</text>
</comment>
<dbReference type="Pfam" id="PF00361">
    <property type="entry name" value="Proton_antipo_M"/>
    <property type="match status" value="1"/>
</dbReference>
<evidence type="ECO:0000259" key="8">
    <source>
        <dbReference type="Pfam" id="PF00361"/>
    </source>
</evidence>
<evidence type="ECO:0000256" key="6">
    <source>
        <dbReference type="RuleBase" id="RU000320"/>
    </source>
</evidence>
<evidence type="ECO:0000256" key="1">
    <source>
        <dbReference type="ARBA" id="ARBA00004651"/>
    </source>
</evidence>
<dbReference type="InterPro" id="IPR010227">
    <property type="entry name" value="NADH_Q_OxRdtase_chainM/4"/>
</dbReference>
<feature type="transmembrane region" description="Helical" evidence="7">
    <location>
        <begin position="434"/>
        <end position="457"/>
    </location>
</feature>
<feature type="transmembrane region" description="Helical" evidence="7">
    <location>
        <begin position="240"/>
        <end position="261"/>
    </location>
</feature>
<evidence type="ECO:0000313" key="9">
    <source>
        <dbReference type="EMBL" id="MDQ0189408.1"/>
    </source>
</evidence>
<comment type="subcellular location">
    <subcellularLocation>
        <location evidence="1">Cell membrane</location>
        <topology evidence="1">Multi-pass membrane protein</topology>
    </subcellularLocation>
    <subcellularLocation>
        <location evidence="6">Membrane</location>
        <topology evidence="6">Multi-pass membrane protein</topology>
    </subcellularLocation>
</comment>
<feature type="transmembrane region" description="Helical" evidence="7">
    <location>
        <begin position="357"/>
        <end position="379"/>
    </location>
</feature>